<evidence type="ECO:0000313" key="2">
    <source>
        <dbReference type="Proteomes" id="UP000557749"/>
    </source>
</evidence>
<dbReference type="AlphaFoldDB" id="A0AAW3SQV2"/>
<proteinExistence type="predicted"/>
<comment type="caution">
    <text evidence="1">The sequence shown here is derived from an EMBL/GenBank/DDBJ whole genome shotgun (WGS) entry which is preliminary data.</text>
</comment>
<evidence type="ECO:0000313" key="1">
    <source>
        <dbReference type="EMBL" id="MBA5202227.1"/>
    </source>
</evidence>
<organism evidence="1 2">
    <name type="scientific">Pectobacterium aroidearum</name>
    <dbReference type="NCBI Taxonomy" id="1201031"/>
    <lineage>
        <taxon>Bacteria</taxon>
        <taxon>Pseudomonadati</taxon>
        <taxon>Pseudomonadota</taxon>
        <taxon>Gammaproteobacteria</taxon>
        <taxon>Enterobacterales</taxon>
        <taxon>Pectobacteriaceae</taxon>
        <taxon>Pectobacterium</taxon>
    </lineage>
</organism>
<dbReference type="Proteomes" id="UP000557749">
    <property type="component" value="Unassembled WGS sequence"/>
</dbReference>
<name>A0AAW3SQV2_9GAMM</name>
<dbReference type="RefSeq" id="WP_181844253.1">
    <property type="nucleotide sequence ID" value="NZ_JACERJ010000001.1"/>
</dbReference>
<dbReference type="EMBL" id="JACERJ010000001">
    <property type="protein sequence ID" value="MBA5202227.1"/>
    <property type="molecule type" value="Genomic_DNA"/>
</dbReference>
<protein>
    <submittedName>
        <fullName evidence="1">Uncharacterized protein</fullName>
    </submittedName>
</protein>
<sequence>MKEMMVISYGSPLLAKNMDNFMFVKRLQGWEIELNADRQQVILTR</sequence>
<reference evidence="1 2" key="1">
    <citation type="submission" date="2020-07" db="EMBL/GenBank/DDBJ databases">
        <title>Characterization of Pectobacterium aroidearum strains causing soft rot on Amorphophallus konjac.</title>
        <authorList>
            <person name="Xie H."/>
        </authorList>
    </citation>
    <scope>NUCLEOTIDE SEQUENCE [LARGE SCALE GENOMIC DNA]</scope>
    <source>
        <strain evidence="1 2">MY7</strain>
    </source>
</reference>
<gene>
    <name evidence="1" type="ORF">H2Y57_00725</name>
</gene>
<accession>A0AAW3SQV2</accession>